<keyword evidence="2" id="KW-0496">Mitochondrion</keyword>
<feature type="domain" description="Homing endonuclease LAGLIDADG" evidence="1">
    <location>
        <begin position="196"/>
        <end position="296"/>
    </location>
</feature>
<dbReference type="FunFam" id="3.10.28.10:FF:000010">
    <property type="entry name" value="LAGLIDADG homing endonuclease I-LtrII"/>
    <property type="match status" value="1"/>
</dbReference>
<keyword evidence="2" id="KW-0255">Endonuclease</keyword>
<feature type="domain" description="Homing endonuclease LAGLIDADG" evidence="1">
    <location>
        <begin position="37"/>
        <end position="137"/>
    </location>
</feature>
<evidence type="ECO:0000313" key="2">
    <source>
        <dbReference type="EMBL" id="AMX22115.1"/>
    </source>
</evidence>
<dbReference type="InterPro" id="IPR004860">
    <property type="entry name" value="LAGLIDADG_dom"/>
</dbReference>
<dbReference type="PANTHER" id="PTHR36181">
    <property type="entry name" value="INTRON-ENCODED ENDONUCLEASE AI3-RELATED"/>
    <property type="match status" value="1"/>
</dbReference>
<dbReference type="PANTHER" id="PTHR36181:SF4">
    <property type="entry name" value="LAGLIDADG ENDONUCLEASE"/>
    <property type="match status" value="1"/>
</dbReference>
<dbReference type="SUPFAM" id="SSF55608">
    <property type="entry name" value="Homing endonucleases"/>
    <property type="match status" value="2"/>
</dbReference>
<organism evidence="2">
    <name type="scientific">Chrysoporthe austroafricana</name>
    <dbReference type="NCBI Taxonomy" id="354353"/>
    <lineage>
        <taxon>Eukaryota</taxon>
        <taxon>Fungi</taxon>
        <taxon>Dikarya</taxon>
        <taxon>Ascomycota</taxon>
        <taxon>Pezizomycotina</taxon>
        <taxon>Sordariomycetes</taxon>
        <taxon>Sordariomycetidae</taxon>
        <taxon>Diaporthales</taxon>
        <taxon>Cryphonectriaceae</taxon>
        <taxon>Cryphonectria-Endothia species complex</taxon>
        <taxon>Chrysoporthe</taxon>
    </lineage>
</organism>
<dbReference type="InterPro" id="IPR051289">
    <property type="entry name" value="LAGLIDADG_Endonuclease"/>
</dbReference>
<dbReference type="InterPro" id="IPR027434">
    <property type="entry name" value="Homing_endonucl"/>
</dbReference>
<proteinExistence type="predicted"/>
<accession>A0A191MWS0</accession>
<dbReference type="RefSeq" id="YP_009262040.1">
    <property type="nucleotide sequence ID" value="NC_030522.1"/>
</dbReference>
<name>A0A191MWS0_9PEZI</name>
<reference evidence="2" key="1">
    <citation type="journal article" date="2016" name="PLoS ONE">
        <title>Intron Derived Size Polymorphism in the Mitochondrial Genomes of Closely Related Chrysoporthe Species.</title>
        <authorList>
            <person name="Kanzi A.M."/>
            <person name="Wingfield B.D."/>
            <person name="Steenkamp E.T."/>
            <person name="Naidoo S."/>
            <person name="van der Merwe N.A."/>
        </authorList>
    </citation>
    <scope>NUCLEOTIDE SEQUENCE</scope>
</reference>
<gene>
    <name evidence="2" type="primary">orf326</name>
</gene>
<dbReference type="Pfam" id="PF00961">
    <property type="entry name" value="LAGLIDADG_1"/>
    <property type="match status" value="2"/>
</dbReference>
<sequence length="326" mass="36869">MISSNLKNQKNKNYVVPEVVHSPENNKKEFNLNPWFITGFVDAEGSFAVNIIKDAGKSLGYFVLVYFEIAVNEKDRDILVAMQNYFGAGNIFYNSFDNTCKFKVSSLDALSNVIIPHFKQYFLLTKKRSDFELFSRVVEIMVGGDHLNLKGLQEIVNLKASLNLGLSDKLKAYFPEALPAVRPVFNVSSIPDPHWLAGFAEGESCFYISIYKSVKSKLGLAVQLVFRITQHSRDKELLKVIAQFLECGRVEERSSGGACDLAINSIKDFKNKVIPFFSKYPLLGTKSLNYIDFVKVFELMDTRKHLTEEGLATIKQIRACMNTARI</sequence>
<keyword evidence="2" id="KW-0540">Nuclease</keyword>
<geneLocation type="mitochondrion" evidence="2"/>
<dbReference type="GO" id="GO:0004519">
    <property type="term" value="F:endonuclease activity"/>
    <property type="evidence" value="ECO:0007669"/>
    <property type="project" value="UniProtKB-KW"/>
</dbReference>
<dbReference type="GeneID" id="31078079"/>
<keyword evidence="2" id="KW-0378">Hydrolase</keyword>
<dbReference type="Gene3D" id="3.10.28.10">
    <property type="entry name" value="Homing endonucleases"/>
    <property type="match status" value="2"/>
</dbReference>
<evidence type="ECO:0000259" key="1">
    <source>
        <dbReference type="Pfam" id="PF00961"/>
    </source>
</evidence>
<dbReference type="GO" id="GO:0005739">
    <property type="term" value="C:mitochondrion"/>
    <property type="evidence" value="ECO:0007669"/>
    <property type="project" value="UniProtKB-ARBA"/>
</dbReference>
<dbReference type="AlphaFoldDB" id="A0A191MWS0"/>
<protein>
    <submittedName>
        <fullName evidence="2">LAGLIDADG endonuclease</fullName>
    </submittedName>
</protein>
<dbReference type="EMBL" id="KT380883">
    <property type="protein sequence ID" value="AMX22115.1"/>
    <property type="molecule type" value="Genomic_DNA"/>
</dbReference>